<dbReference type="AlphaFoldDB" id="A0A6C0APA5"/>
<keyword evidence="1" id="KW-1133">Transmembrane helix</keyword>
<evidence type="ECO:0000256" key="1">
    <source>
        <dbReference type="SAM" id="Phobius"/>
    </source>
</evidence>
<sequence>MEISLTNFLIGTLAITISIYIFRVTRESFNSAAPVSDETRAQVANAHTAAPALDPKVVESAKTGIKNMITERPDVILAIKQVIADPLIKKTLGDILYSVRR</sequence>
<organism evidence="2">
    <name type="scientific">viral metagenome</name>
    <dbReference type="NCBI Taxonomy" id="1070528"/>
    <lineage>
        <taxon>unclassified sequences</taxon>
        <taxon>metagenomes</taxon>
        <taxon>organismal metagenomes</taxon>
    </lineage>
</organism>
<reference evidence="2" key="1">
    <citation type="journal article" date="2020" name="Nature">
        <title>Giant virus diversity and host interactions through global metagenomics.</title>
        <authorList>
            <person name="Schulz F."/>
            <person name="Roux S."/>
            <person name="Paez-Espino D."/>
            <person name="Jungbluth S."/>
            <person name="Walsh D.A."/>
            <person name="Denef V.J."/>
            <person name="McMahon K.D."/>
            <person name="Konstantinidis K.T."/>
            <person name="Eloe-Fadrosh E.A."/>
            <person name="Kyrpides N.C."/>
            <person name="Woyke T."/>
        </authorList>
    </citation>
    <scope>NUCLEOTIDE SEQUENCE</scope>
    <source>
        <strain evidence="2">GVMAG-S-1101161-73</strain>
    </source>
</reference>
<protein>
    <submittedName>
        <fullName evidence="2">Uncharacterized protein</fullName>
    </submittedName>
</protein>
<proteinExistence type="predicted"/>
<evidence type="ECO:0000313" key="2">
    <source>
        <dbReference type="EMBL" id="QHS81333.1"/>
    </source>
</evidence>
<dbReference type="EMBL" id="MN740734">
    <property type="protein sequence ID" value="QHS81333.1"/>
    <property type="molecule type" value="Genomic_DNA"/>
</dbReference>
<keyword evidence="1" id="KW-0812">Transmembrane</keyword>
<keyword evidence="1" id="KW-0472">Membrane</keyword>
<name>A0A6C0APA5_9ZZZZ</name>
<feature type="transmembrane region" description="Helical" evidence="1">
    <location>
        <begin position="6"/>
        <end position="22"/>
    </location>
</feature>
<accession>A0A6C0APA5</accession>